<evidence type="ECO:0000313" key="2">
    <source>
        <dbReference type="Proteomes" id="UP000297753"/>
    </source>
</evidence>
<dbReference type="EMBL" id="SATR01000002">
    <property type="protein sequence ID" value="TFH93334.1"/>
    <property type="molecule type" value="Genomic_DNA"/>
</dbReference>
<sequence length="204" mass="22662">MKKRLLPIPLILLIPIVLLIIVAVAGIYRFSLSDEEILAKFPSQVSSQDAIMQSVFGIRTPNPWTVKIPDSSAFTFIDDVVQGNLLKGSYEDGAERGVVTIDSQQIVSLDSNTHISVLALSNQGSGQFYYLMLSQYDEFRNRLITQDSVLLGDRIDVLSLEEGEKQSVVITFLEHEKSQAMAETPSKQVKRAFIVSDKGELISQ</sequence>
<keyword evidence="2" id="KW-1185">Reference proteome</keyword>
<reference evidence="1 2" key="1">
    <citation type="submission" date="2019-01" db="EMBL/GenBank/DDBJ databases">
        <title>Vibrio BEI176 sp. nov, a marine bacterium isolated from China: eastern marignal seas.</title>
        <authorList>
            <person name="Li B."/>
        </authorList>
    </citation>
    <scope>NUCLEOTIDE SEQUENCE [LARGE SCALE GENOMIC DNA]</scope>
    <source>
        <strain evidence="1 2">BEI176</strain>
    </source>
</reference>
<name>A0A4Y8WKG5_9VIBR</name>
<accession>A0A4Y8WKG5</accession>
<gene>
    <name evidence="1" type="ORF">ELS82_02665</name>
</gene>
<comment type="caution">
    <text evidence="1">The sequence shown here is derived from an EMBL/GenBank/DDBJ whole genome shotgun (WGS) entry which is preliminary data.</text>
</comment>
<protein>
    <submittedName>
        <fullName evidence="1">Uncharacterized protein</fullName>
    </submittedName>
</protein>
<evidence type="ECO:0000313" key="1">
    <source>
        <dbReference type="EMBL" id="TFH93334.1"/>
    </source>
</evidence>
<proteinExistence type="predicted"/>
<dbReference type="RefSeq" id="WP_134834112.1">
    <property type="nucleotide sequence ID" value="NZ_SATR01000002.1"/>
</dbReference>
<dbReference type="AlphaFoldDB" id="A0A4Y8WKG5"/>
<dbReference type="Proteomes" id="UP000297753">
    <property type="component" value="Unassembled WGS sequence"/>
</dbReference>
<organism evidence="1 2">
    <name type="scientific">Vibrio ouci</name>
    <dbReference type="NCBI Taxonomy" id="2499078"/>
    <lineage>
        <taxon>Bacteria</taxon>
        <taxon>Pseudomonadati</taxon>
        <taxon>Pseudomonadota</taxon>
        <taxon>Gammaproteobacteria</taxon>
        <taxon>Vibrionales</taxon>
        <taxon>Vibrionaceae</taxon>
        <taxon>Vibrio</taxon>
    </lineage>
</organism>
<dbReference type="OrthoDB" id="1161168at2"/>